<reference evidence="4 5" key="1">
    <citation type="submission" date="2007-03" db="EMBL/GenBank/DDBJ databases">
        <title>Complete sequence of Desulfotomaculum reducens MI-1.</title>
        <authorList>
            <consortium name="US DOE Joint Genome Institute"/>
            <person name="Copeland A."/>
            <person name="Lucas S."/>
            <person name="Lapidus A."/>
            <person name="Barry K."/>
            <person name="Detter J.C."/>
            <person name="Glavina del Rio T."/>
            <person name="Hammon N."/>
            <person name="Israni S."/>
            <person name="Dalin E."/>
            <person name="Tice H."/>
            <person name="Pitluck S."/>
            <person name="Sims D."/>
            <person name="Brettin T."/>
            <person name="Bruce D."/>
            <person name="Han C."/>
            <person name="Tapia R."/>
            <person name="Schmutz J."/>
            <person name="Larimer F."/>
            <person name="Land M."/>
            <person name="Hauser L."/>
            <person name="Kyrpides N."/>
            <person name="Kim E."/>
            <person name="Tebo B.M."/>
            <person name="Richardson P."/>
        </authorList>
    </citation>
    <scope>NUCLEOTIDE SEQUENCE [LARGE SCALE GENOMIC DNA]</scope>
    <source>
        <strain evidence="4 5">MI-1</strain>
    </source>
</reference>
<feature type="domain" description="PPM-type phosphatase" evidence="3">
    <location>
        <begin position="608"/>
        <end position="819"/>
    </location>
</feature>
<dbReference type="InterPro" id="IPR001932">
    <property type="entry name" value="PPM-type_phosphatase-like_dom"/>
</dbReference>
<gene>
    <name evidence="4" type="ordered locus">Dred_0124</name>
</gene>
<dbReference type="PROSITE" id="PS51746">
    <property type="entry name" value="PPM_2"/>
    <property type="match status" value="1"/>
</dbReference>
<dbReference type="Pfam" id="PF07228">
    <property type="entry name" value="SpoIIE"/>
    <property type="match status" value="1"/>
</dbReference>
<dbReference type="Gene3D" id="3.60.40.10">
    <property type="entry name" value="PPM-type phosphatase domain"/>
    <property type="match status" value="1"/>
</dbReference>
<feature type="transmembrane region" description="Helical" evidence="2">
    <location>
        <begin position="291"/>
        <end position="310"/>
    </location>
</feature>
<protein>
    <submittedName>
        <fullName evidence="4">Phosphoprotein phosphatase</fullName>
        <ecNumber evidence="4">3.1.3.16</ecNumber>
    </submittedName>
</protein>
<keyword evidence="2" id="KW-0472">Membrane</keyword>
<dbReference type="AlphaFoldDB" id="A4J0S1"/>
<dbReference type="KEGG" id="drm:Dred_0124"/>
<feature type="transmembrane region" description="Helical" evidence="2">
    <location>
        <begin position="56"/>
        <end position="74"/>
    </location>
</feature>
<organism evidence="4 5">
    <name type="scientific">Desulforamulus reducens (strain ATCC BAA-1160 / DSM 100696 / MI-1)</name>
    <name type="common">Desulfotomaculum reducens</name>
    <dbReference type="NCBI Taxonomy" id="349161"/>
    <lineage>
        <taxon>Bacteria</taxon>
        <taxon>Bacillati</taxon>
        <taxon>Bacillota</taxon>
        <taxon>Clostridia</taxon>
        <taxon>Eubacteriales</taxon>
        <taxon>Peptococcaceae</taxon>
        <taxon>Desulforamulus</taxon>
    </lineage>
</organism>
<evidence type="ECO:0000259" key="3">
    <source>
        <dbReference type="PROSITE" id="PS51746"/>
    </source>
</evidence>
<dbReference type="InterPro" id="IPR014221">
    <property type="entry name" value="SpoII_E"/>
</dbReference>
<dbReference type="InterPro" id="IPR045768">
    <property type="entry name" value="SpoIIE_N"/>
</dbReference>
<keyword evidence="2" id="KW-0812">Transmembrane</keyword>
<evidence type="ECO:0000313" key="4">
    <source>
        <dbReference type="EMBL" id="ABO48674.1"/>
    </source>
</evidence>
<dbReference type="NCBIfam" id="TIGR02865">
    <property type="entry name" value="spore_II_E"/>
    <property type="match status" value="1"/>
</dbReference>
<dbReference type="PANTHER" id="PTHR43156:SF2">
    <property type="entry name" value="STAGE II SPORULATION PROTEIN E"/>
    <property type="match status" value="1"/>
</dbReference>
<dbReference type="SUPFAM" id="SSF81606">
    <property type="entry name" value="PP2C-like"/>
    <property type="match status" value="1"/>
</dbReference>
<dbReference type="eggNOG" id="COG2208">
    <property type="taxonomic scope" value="Bacteria"/>
</dbReference>
<feature type="transmembrane region" description="Helical" evidence="2">
    <location>
        <begin position="263"/>
        <end position="285"/>
    </location>
</feature>
<keyword evidence="1 4" id="KW-0378">Hydrolase</keyword>
<dbReference type="EC" id="3.1.3.16" evidence="4"/>
<dbReference type="HOGENOM" id="CLU_017349_0_0_9"/>
<feature type="transmembrane region" description="Helical" evidence="2">
    <location>
        <begin position="81"/>
        <end position="106"/>
    </location>
</feature>
<evidence type="ECO:0000313" key="5">
    <source>
        <dbReference type="Proteomes" id="UP000001556"/>
    </source>
</evidence>
<feature type="transmembrane region" description="Helical" evidence="2">
    <location>
        <begin position="205"/>
        <end position="224"/>
    </location>
</feature>
<dbReference type="InterPro" id="IPR052016">
    <property type="entry name" value="Bact_Sigma-Reg"/>
</dbReference>
<dbReference type="PANTHER" id="PTHR43156">
    <property type="entry name" value="STAGE II SPORULATION PROTEIN E-RELATED"/>
    <property type="match status" value="1"/>
</dbReference>
<dbReference type="EMBL" id="CP000612">
    <property type="protein sequence ID" value="ABO48674.1"/>
    <property type="molecule type" value="Genomic_DNA"/>
</dbReference>
<keyword evidence="2" id="KW-1133">Transmembrane helix</keyword>
<accession>A4J0S1</accession>
<keyword evidence="5" id="KW-1185">Reference proteome</keyword>
<dbReference type="OrthoDB" id="9763774at2"/>
<feature type="transmembrane region" description="Helical" evidence="2">
    <location>
        <begin position="112"/>
        <end position="129"/>
    </location>
</feature>
<sequence>MLERTDIYTYQRSGRGSDKKKETKFRKGAVKAKKLENGAKGFSLAFIGRALTKEKVLLYVLGFFLGRAVLLGELSPFGSSFVCATVWCFGPLPLVPLSVIGGLLTVSAGSQFWSLSIIVVAIFFILLSIKPQVNRPKIVLPGVVVVTTLTVKSILISFQGPALYPYITASFESIFAGVLTFMYLQALAPFARGTMTHRTMGGETVFCFLLLLAGVIAGTGDLAYDCLTLRGILSRVVILLGAFLGGAGIGAATGAVTGVIPGLAFVVTPAIVGAYSFAGVVAGTVRGFGKLAVAVGFLLGNIVLAVYVSNYGDLRGVITETAIASVIFVLFPLRLQERIMEHLPKARQEAVPTRPVQDSRLRELTVDRIRNWGAIFTELSRSFEQVSSNVQKSQEEHGLQQLFTEVSKKVCEGCALYRTCWERDFYRTYQNMLDMLSTVELQGKITMEDLSDDLKKRCARLKEMSITLTCLYETYKVNKYWHQRLLESRELVAEQLKGISQIMESMSSELEFDVELDGEIDEALTNQFAKIGVPVQDVYTLHKEDGLMEVGVVKRACRGEMECRFTIAPIVSKVLGRGFYVASTNCQLQGDNDSCSFKLYPALKYSLDIGVAKVGKDGNAVCGDSHSILQLKEGRMALVLSDGMGTGPKAAKESGTIISLLEHLLESGFSQDLAVKTVNSIMMLRTAEETFSTVDMAVVDLYNGNGTFLKIGAVPSYIIRGRRVAIIKTSALPVGVVENLQFVSVSKGLEEGDLLVMLSDGVLDAYRGTDADQDQWITGILQNLGKIGAQEASEVIMELAQSTAGGRIPDDMTVIVARVLPSET</sequence>
<dbReference type="InterPro" id="IPR036457">
    <property type="entry name" value="PPM-type-like_dom_sf"/>
</dbReference>
<dbReference type="GO" id="GO:0004722">
    <property type="term" value="F:protein serine/threonine phosphatase activity"/>
    <property type="evidence" value="ECO:0007669"/>
    <property type="project" value="UniProtKB-EC"/>
</dbReference>
<evidence type="ECO:0000256" key="1">
    <source>
        <dbReference type="ARBA" id="ARBA00022801"/>
    </source>
</evidence>
<name>A4J0S1_DESRM</name>
<feature type="transmembrane region" description="Helical" evidence="2">
    <location>
        <begin position="236"/>
        <end position="256"/>
    </location>
</feature>
<dbReference type="Pfam" id="PF19732">
    <property type="entry name" value="SpoIIE_N"/>
    <property type="match status" value="1"/>
</dbReference>
<feature type="transmembrane region" description="Helical" evidence="2">
    <location>
        <begin position="164"/>
        <end position="184"/>
    </location>
</feature>
<dbReference type="Proteomes" id="UP000001556">
    <property type="component" value="Chromosome"/>
</dbReference>
<dbReference type="SMART" id="SM00331">
    <property type="entry name" value="PP2C_SIG"/>
    <property type="match status" value="1"/>
</dbReference>
<dbReference type="STRING" id="349161.Dred_0124"/>
<evidence type="ECO:0000256" key="2">
    <source>
        <dbReference type="SAM" id="Phobius"/>
    </source>
</evidence>
<proteinExistence type="predicted"/>
<feature type="transmembrane region" description="Helical" evidence="2">
    <location>
        <begin position="138"/>
        <end position="158"/>
    </location>
</feature>